<evidence type="ECO:0000256" key="1">
    <source>
        <dbReference type="ARBA" id="ARBA00004496"/>
    </source>
</evidence>
<dbReference type="PROSITE" id="PS51093">
    <property type="entry name" value="PTS_EIIA_TYPE_1"/>
    <property type="match status" value="1"/>
</dbReference>
<dbReference type="InterPro" id="IPR001127">
    <property type="entry name" value="PTS_EIIA_1_perm"/>
</dbReference>
<evidence type="ECO:0000256" key="6">
    <source>
        <dbReference type="ARBA" id="ARBA00022777"/>
    </source>
</evidence>
<evidence type="ECO:0000313" key="8">
    <source>
        <dbReference type="EMBL" id="SFV66765.1"/>
    </source>
</evidence>
<evidence type="ECO:0000256" key="5">
    <source>
        <dbReference type="ARBA" id="ARBA00022683"/>
    </source>
</evidence>
<dbReference type="PANTHER" id="PTHR45008">
    <property type="entry name" value="PTS SYSTEM GLUCOSE-SPECIFIC EIIA COMPONENT"/>
    <property type="match status" value="1"/>
</dbReference>
<dbReference type="Pfam" id="PF00358">
    <property type="entry name" value="PTS_EIIA_1"/>
    <property type="match status" value="1"/>
</dbReference>
<keyword evidence="6" id="KW-0418">Kinase</keyword>
<feature type="domain" description="PTS EIIA type-1" evidence="7">
    <location>
        <begin position="28"/>
        <end position="132"/>
    </location>
</feature>
<comment type="subcellular location">
    <subcellularLocation>
        <location evidence="1">Cytoplasm</location>
    </subcellularLocation>
</comment>
<evidence type="ECO:0000256" key="4">
    <source>
        <dbReference type="ARBA" id="ARBA00022679"/>
    </source>
</evidence>
<dbReference type="GO" id="GO:0005737">
    <property type="term" value="C:cytoplasm"/>
    <property type="evidence" value="ECO:0007669"/>
    <property type="project" value="UniProtKB-SubCell"/>
</dbReference>
<reference evidence="8" key="1">
    <citation type="submission" date="2016-10" db="EMBL/GenBank/DDBJ databases">
        <authorList>
            <person name="de Groot N.N."/>
        </authorList>
    </citation>
    <scope>NUCLEOTIDE SEQUENCE</scope>
</reference>
<keyword evidence="3" id="KW-0762">Sugar transport</keyword>
<dbReference type="PROSITE" id="PS00371">
    <property type="entry name" value="PTS_EIIA_TYPE_1_HIS"/>
    <property type="match status" value="1"/>
</dbReference>
<keyword evidence="2" id="KW-0813">Transport</keyword>
<dbReference type="GO" id="GO:0009401">
    <property type="term" value="P:phosphoenolpyruvate-dependent sugar phosphotransferase system"/>
    <property type="evidence" value="ECO:0007669"/>
    <property type="project" value="UniProtKB-KW"/>
</dbReference>
<evidence type="ECO:0000256" key="3">
    <source>
        <dbReference type="ARBA" id="ARBA00022597"/>
    </source>
</evidence>
<dbReference type="SUPFAM" id="SSF51261">
    <property type="entry name" value="Duplicated hybrid motif"/>
    <property type="match status" value="1"/>
</dbReference>
<dbReference type="InterPro" id="IPR011055">
    <property type="entry name" value="Dup_hybrid_motif"/>
</dbReference>
<gene>
    <name evidence="8" type="ORF">MNB_SV-12-1196</name>
</gene>
<dbReference type="Gene3D" id="2.70.70.10">
    <property type="entry name" value="Glucose Permease (Domain IIA)"/>
    <property type="match status" value="1"/>
</dbReference>
<dbReference type="PANTHER" id="PTHR45008:SF1">
    <property type="entry name" value="PTS SYSTEM GLUCOSE-SPECIFIC EIIA COMPONENT"/>
    <property type="match status" value="1"/>
</dbReference>
<dbReference type="NCBIfam" id="TIGR00830">
    <property type="entry name" value="PTBA"/>
    <property type="match status" value="1"/>
</dbReference>
<dbReference type="EC" id="2.7.1.191" evidence="8"/>
<dbReference type="AlphaFoldDB" id="A0A1W1CM01"/>
<protein>
    <submittedName>
        <fullName evidence="8">PTS system, glucose-specific IIA component</fullName>
        <ecNumber evidence="8">2.7.1.191</ecNumber>
    </submittedName>
</protein>
<sequence length="158" mass="17220">MFGLFKKSKQVIISPMDGDIIPLEDVPDEVFSKGLSGDGMAIVPLSGTVVAPIDGVVSRIFPTNHAFLISKKNGIEVMVHIGLDTVELKGEGFERLVEEGAKVSSGTPIISVDLDYLESRGKKIVTPVLINCEKNIKIEKHKIGTIREGEMLMEVKFL</sequence>
<dbReference type="InterPro" id="IPR050890">
    <property type="entry name" value="PTS_EIIA_component"/>
</dbReference>
<evidence type="ECO:0000259" key="7">
    <source>
        <dbReference type="PROSITE" id="PS51093"/>
    </source>
</evidence>
<dbReference type="EMBL" id="FPHE01000157">
    <property type="protein sequence ID" value="SFV66765.1"/>
    <property type="molecule type" value="Genomic_DNA"/>
</dbReference>
<dbReference type="GO" id="GO:0016301">
    <property type="term" value="F:kinase activity"/>
    <property type="evidence" value="ECO:0007669"/>
    <property type="project" value="UniProtKB-KW"/>
</dbReference>
<organism evidence="8">
    <name type="scientific">hydrothermal vent metagenome</name>
    <dbReference type="NCBI Taxonomy" id="652676"/>
    <lineage>
        <taxon>unclassified sequences</taxon>
        <taxon>metagenomes</taxon>
        <taxon>ecological metagenomes</taxon>
    </lineage>
</organism>
<evidence type="ECO:0000256" key="2">
    <source>
        <dbReference type="ARBA" id="ARBA00022448"/>
    </source>
</evidence>
<keyword evidence="4 8" id="KW-0808">Transferase</keyword>
<dbReference type="FunFam" id="2.70.70.10:FF:000001">
    <property type="entry name" value="PTS system glucose-specific IIA component"/>
    <property type="match status" value="1"/>
</dbReference>
<keyword evidence="5" id="KW-0598">Phosphotransferase system</keyword>
<name>A0A1W1CM01_9ZZZZ</name>
<accession>A0A1W1CM01</accession>
<proteinExistence type="predicted"/>